<feature type="compositionally biased region" description="Pro residues" evidence="1">
    <location>
        <begin position="46"/>
        <end position="56"/>
    </location>
</feature>
<dbReference type="Proteomes" id="UP001153328">
    <property type="component" value="Unassembled WGS sequence"/>
</dbReference>
<dbReference type="AlphaFoldDB" id="A0A9W4MIA6"/>
<feature type="compositionally biased region" description="Low complexity" evidence="1">
    <location>
        <begin position="36"/>
        <end position="45"/>
    </location>
</feature>
<comment type="caution">
    <text evidence="2">The sequence shown here is derived from an EMBL/GenBank/DDBJ whole genome shotgun (WGS) entry which is preliminary data.</text>
</comment>
<evidence type="ECO:0000313" key="3">
    <source>
        <dbReference type="Proteomes" id="UP001153328"/>
    </source>
</evidence>
<protein>
    <submittedName>
        <fullName evidence="2">Uncharacterized protein</fullName>
    </submittedName>
</protein>
<name>A0A9W4MIA6_9ACTN</name>
<organism evidence="2 3">
    <name type="scientific">Actinacidiphila bryophytorum</name>
    <dbReference type="NCBI Taxonomy" id="1436133"/>
    <lineage>
        <taxon>Bacteria</taxon>
        <taxon>Bacillati</taxon>
        <taxon>Actinomycetota</taxon>
        <taxon>Actinomycetes</taxon>
        <taxon>Kitasatosporales</taxon>
        <taxon>Streptomycetaceae</taxon>
        <taxon>Actinacidiphila</taxon>
    </lineage>
</organism>
<accession>A0A9W4MIA6</accession>
<keyword evidence="3" id="KW-1185">Reference proteome</keyword>
<evidence type="ECO:0000256" key="1">
    <source>
        <dbReference type="SAM" id="MobiDB-lite"/>
    </source>
</evidence>
<dbReference type="EMBL" id="CAJVAX010000023">
    <property type="protein sequence ID" value="CAG7658188.1"/>
    <property type="molecule type" value="Genomic_DNA"/>
</dbReference>
<sequence length="56" mass="6176">MFVITQHPFAILGVCLKRLLCLLFGPQPGADTGAATSRKWPRSSPRWPPPTSSPTW</sequence>
<proteinExistence type="predicted"/>
<reference evidence="2" key="1">
    <citation type="submission" date="2021-06" db="EMBL/GenBank/DDBJ databases">
        <authorList>
            <person name="Arsene-Ploetze F."/>
        </authorList>
    </citation>
    <scope>NUCLEOTIDE SEQUENCE</scope>
    <source>
        <strain evidence="2">SBRY1</strain>
    </source>
</reference>
<evidence type="ECO:0000313" key="2">
    <source>
        <dbReference type="EMBL" id="CAG7658188.1"/>
    </source>
</evidence>
<feature type="region of interest" description="Disordered" evidence="1">
    <location>
        <begin position="30"/>
        <end position="56"/>
    </location>
</feature>
<gene>
    <name evidence="2" type="ORF">SBRY_90177</name>
</gene>